<keyword evidence="3" id="KW-0732">Signal</keyword>
<dbReference type="GO" id="GO:0005576">
    <property type="term" value="C:extracellular region"/>
    <property type="evidence" value="ECO:0007669"/>
    <property type="project" value="InterPro"/>
</dbReference>
<keyword evidence="2" id="KW-1015">Disulfide bond</keyword>
<dbReference type="Pfam" id="PF01147">
    <property type="entry name" value="Crust_neurohorm"/>
    <property type="match status" value="1"/>
</dbReference>
<feature type="signal peptide" evidence="3">
    <location>
        <begin position="1"/>
        <end position="24"/>
    </location>
</feature>
<proteinExistence type="inferred from homology"/>
<dbReference type="AlphaFoldDB" id="A0AA39F1H6"/>
<evidence type="ECO:0000256" key="2">
    <source>
        <dbReference type="PIRSR" id="PIRSR631098-51"/>
    </source>
</evidence>
<dbReference type="InterPro" id="IPR035957">
    <property type="entry name" value="Crust_neurohorm_sf"/>
</dbReference>
<feature type="disulfide bond" evidence="2">
    <location>
        <begin position="64"/>
        <end position="90"/>
    </location>
</feature>
<gene>
    <name evidence="4" type="ORF">PV328_007549</name>
</gene>
<feature type="chain" id="PRO_5041281481" evidence="3">
    <location>
        <begin position="25"/>
        <end position="120"/>
    </location>
</feature>
<organism evidence="4 5">
    <name type="scientific">Microctonus aethiopoides</name>
    <dbReference type="NCBI Taxonomy" id="144406"/>
    <lineage>
        <taxon>Eukaryota</taxon>
        <taxon>Metazoa</taxon>
        <taxon>Ecdysozoa</taxon>
        <taxon>Arthropoda</taxon>
        <taxon>Hexapoda</taxon>
        <taxon>Insecta</taxon>
        <taxon>Pterygota</taxon>
        <taxon>Neoptera</taxon>
        <taxon>Endopterygota</taxon>
        <taxon>Hymenoptera</taxon>
        <taxon>Apocrita</taxon>
        <taxon>Ichneumonoidea</taxon>
        <taxon>Braconidae</taxon>
        <taxon>Euphorinae</taxon>
        <taxon>Microctonus</taxon>
    </lineage>
</organism>
<feature type="disulfide bond" evidence="2">
    <location>
        <begin position="40"/>
        <end position="81"/>
    </location>
</feature>
<dbReference type="Gene3D" id="1.10.2010.10">
    <property type="entry name" value="Crustacean CHH/MIH/GIH neurohormone"/>
    <property type="match status" value="1"/>
</dbReference>
<dbReference type="InterPro" id="IPR001166">
    <property type="entry name" value="Hyperglycemic"/>
</dbReference>
<dbReference type="GO" id="GO:0007623">
    <property type="term" value="P:circadian rhythm"/>
    <property type="evidence" value="ECO:0007669"/>
    <property type="project" value="TreeGrafter"/>
</dbReference>
<protein>
    <submittedName>
        <fullName evidence="4">Uncharacterized protein</fullName>
    </submittedName>
</protein>
<keyword evidence="5" id="KW-1185">Reference proteome</keyword>
<evidence type="ECO:0000313" key="5">
    <source>
        <dbReference type="Proteomes" id="UP001168990"/>
    </source>
</evidence>
<reference evidence="4" key="1">
    <citation type="journal article" date="2023" name="bioRxiv">
        <title>Scaffold-level genome assemblies of two parasitoid biocontrol wasps reveal the parthenogenesis mechanism and an associated novel virus.</title>
        <authorList>
            <person name="Inwood S."/>
            <person name="Skelly J."/>
            <person name="Guhlin J."/>
            <person name="Harrop T."/>
            <person name="Goldson S."/>
            <person name="Dearden P."/>
        </authorList>
    </citation>
    <scope>NUCLEOTIDE SEQUENCE</scope>
    <source>
        <strain evidence="4">Irish</strain>
        <tissue evidence="4">Whole body</tissue>
    </source>
</reference>
<evidence type="ECO:0000256" key="1">
    <source>
        <dbReference type="ARBA" id="ARBA00005447"/>
    </source>
</evidence>
<dbReference type="SUPFAM" id="SSF81778">
    <property type="entry name" value="Crustacean CHH/MIH/GIH neurohormone"/>
    <property type="match status" value="1"/>
</dbReference>
<comment type="caution">
    <text evidence="4">The sequence shown here is derived from an EMBL/GenBank/DDBJ whole genome shotgun (WGS) entry which is preliminary data.</text>
</comment>
<dbReference type="InterPro" id="IPR031098">
    <property type="entry name" value="Crust_neurohorm"/>
</dbReference>
<reference evidence="4" key="2">
    <citation type="submission" date="2023-03" db="EMBL/GenBank/DDBJ databases">
        <authorList>
            <person name="Inwood S.N."/>
            <person name="Skelly J.G."/>
            <person name="Guhlin J."/>
            <person name="Harrop T.W.R."/>
            <person name="Goldson S.G."/>
            <person name="Dearden P.K."/>
        </authorList>
    </citation>
    <scope>NUCLEOTIDE SEQUENCE</scope>
    <source>
        <strain evidence="4">Irish</strain>
        <tissue evidence="4">Whole body</tissue>
    </source>
</reference>
<dbReference type="PRINTS" id="PR00550">
    <property type="entry name" value="HYPRGLYCEMIC"/>
</dbReference>
<dbReference type="Proteomes" id="UP001168990">
    <property type="component" value="Unassembled WGS sequence"/>
</dbReference>
<dbReference type="PANTHER" id="PTHR35981:SF2">
    <property type="entry name" value="ION TRANSPORT PEPTIDE, ISOFORM C"/>
    <property type="match status" value="1"/>
</dbReference>
<comment type="similarity">
    <text evidence="1">Belongs to the arthropod CHH/MIH/GIH/VIH hormone family.</text>
</comment>
<sequence>MFSCILYPLLILVLISPCFDNANAGAIKRSLRSYIDNSDCPKLGDYNVEQIKAIASLDRVCSDCYDLFREPSIYIDCRRKCFTTKYFSGCAETLLIDDDELEKFKQDVILLHSYFGVHYS</sequence>
<name>A0AA39F1H6_9HYME</name>
<evidence type="ECO:0000313" key="4">
    <source>
        <dbReference type="EMBL" id="KAK0160108.1"/>
    </source>
</evidence>
<dbReference type="GO" id="GO:0005184">
    <property type="term" value="F:neuropeptide hormone activity"/>
    <property type="evidence" value="ECO:0007669"/>
    <property type="project" value="InterPro"/>
</dbReference>
<dbReference type="EMBL" id="JAQQBS010001423">
    <property type="protein sequence ID" value="KAK0160108.1"/>
    <property type="molecule type" value="Genomic_DNA"/>
</dbReference>
<accession>A0AA39F1H6</accession>
<evidence type="ECO:0000256" key="3">
    <source>
        <dbReference type="SAM" id="SignalP"/>
    </source>
</evidence>
<dbReference type="PANTHER" id="PTHR35981">
    <property type="entry name" value="ION TRANSPORT PEPTIDE, ISOFORM C"/>
    <property type="match status" value="1"/>
</dbReference>
<feature type="disulfide bond" evidence="2">
    <location>
        <begin position="61"/>
        <end position="77"/>
    </location>
</feature>